<evidence type="ECO:0000313" key="1">
    <source>
        <dbReference type="EMBL" id="JAH79955.1"/>
    </source>
</evidence>
<reference evidence="1" key="2">
    <citation type="journal article" date="2015" name="Fish Shellfish Immunol.">
        <title>Early steps in the European eel (Anguilla anguilla)-Vibrio vulnificus interaction in the gills: Role of the RtxA13 toxin.</title>
        <authorList>
            <person name="Callol A."/>
            <person name="Pajuelo D."/>
            <person name="Ebbesson L."/>
            <person name="Teles M."/>
            <person name="MacKenzie S."/>
            <person name="Amaro C."/>
        </authorList>
    </citation>
    <scope>NUCLEOTIDE SEQUENCE</scope>
</reference>
<dbReference type="AlphaFoldDB" id="A0A0E9VRG9"/>
<protein>
    <submittedName>
        <fullName evidence="1">Uncharacterized protein</fullName>
    </submittedName>
</protein>
<organism evidence="1">
    <name type="scientific">Anguilla anguilla</name>
    <name type="common">European freshwater eel</name>
    <name type="synonym">Muraena anguilla</name>
    <dbReference type="NCBI Taxonomy" id="7936"/>
    <lineage>
        <taxon>Eukaryota</taxon>
        <taxon>Metazoa</taxon>
        <taxon>Chordata</taxon>
        <taxon>Craniata</taxon>
        <taxon>Vertebrata</taxon>
        <taxon>Euteleostomi</taxon>
        <taxon>Actinopterygii</taxon>
        <taxon>Neopterygii</taxon>
        <taxon>Teleostei</taxon>
        <taxon>Anguilliformes</taxon>
        <taxon>Anguillidae</taxon>
        <taxon>Anguilla</taxon>
    </lineage>
</organism>
<accession>A0A0E9VRG9</accession>
<dbReference type="EMBL" id="GBXM01028622">
    <property type="protein sequence ID" value="JAH79955.1"/>
    <property type="molecule type" value="Transcribed_RNA"/>
</dbReference>
<reference evidence="1" key="1">
    <citation type="submission" date="2014-11" db="EMBL/GenBank/DDBJ databases">
        <authorList>
            <person name="Amaro Gonzalez C."/>
        </authorList>
    </citation>
    <scope>NUCLEOTIDE SEQUENCE</scope>
</reference>
<proteinExistence type="predicted"/>
<name>A0A0E9VRG9_ANGAN</name>
<sequence>MFYPRLRFSHLPSLSSKLLSCPWRH</sequence>